<dbReference type="EMBL" id="JAVRHT010000048">
    <property type="protein sequence ID" value="MDT0633045.1"/>
    <property type="molecule type" value="Genomic_DNA"/>
</dbReference>
<reference evidence="2 3" key="1">
    <citation type="submission" date="2023-09" db="EMBL/GenBank/DDBJ databases">
        <authorList>
            <person name="Rey-Velasco X."/>
        </authorList>
    </citation>
    <scope>NUCLEOTIDE SEQUENCE [LARGE SCALE GENOMIC DNA]</scope>
    <source>
        <strain evidence="2 3">F394</strain>
    </source>
</reference>
<name>A0ABU3BUS5_9BACT</name>
<keyword evidence="1" id="KW-0812">Transmembrane</keyword>
<keyword evidence="1" id="KW-0472">Membrane</keyword>
<accession>A0ABU3BUS5</accession>
<proteinExistence type="predicted"/>
<keyword evidence="3" id="KW-1185">Reference proteome</keyword>
<dbReference type="Proteomes" id="UP001267426">
    <property type="component" value="Unassembled WGS sequence"/>
</dbReference>
<comment type="caution">
    <text evidence="2">The sequence shown here is derived from an EMBL/GenBank/DDBJ whole genome shotgun (WGS) entry which is preliminary data.</text>
</comment>
<evidence type="ECO:0000313" key="3">
    <source>
        <dbReference type="Proteomes" id="UP001267426"/>
    </source>
</evidence>
<protein>
    <recommendedName>
        <fullName evidence="4">Tripartite tricarboxylate transporter TctB family protein</fullName>
    </recommendedName>
</protein>
<keyword evidence="1" id="KW-1133">Transmembrane helix</keyword>
<evidence type="ECO:0000256" key="1">
    <source>
        <dbReference type="SAM" id="Phobius"/>
    </source>
</evidence>
<sequence>MNLPSERLVLAFGFGIAAAAYVYWTVEGFRLGVGWTSVAALRAAVPLGATLLLALLLRAVRSLHDRGP</sequence>
<organism evidence="2 3">
    <name type="scientific">Rubrivirga litoralis</name>
    <dbReference type="NCBI Taxonomy" id="3075598"/>
    <lineage>
        <taxon>Bacteria</taxon>
        <taxon>Pseudomonadati</taxon>
        <taxon>Rhodothermota</taxon>
        <taxon>Rhodothermia</taxon>
        <taxon>Rhodothermales</taxon>
        <taxon>Rubricoccaceae</taxon>
        <taxon>Rubrivirga</taxon>
    </lineage>
</organism>
<feature type="transmembrane region" description="Helical" evidence="1">
    <location>
        <begin position="7"/>
        <end position="26"/>
    </location>
</feature>
<gene>
    <name evidence="2" type="ORF">RM540_14910</name>
</gene>
<dbReference type="RefSeq" id="WP_311665544.1">
    <property type="nucleotide sequence ID" value="NZ_JAVRHT010000048.1"/>
</dbReference>
<evidence type="ECO:0000313" key="2">
    <source>
        <dbReference type="EMBL" id="MDT0633045.1"/>
    </source>
</evidence>
<feature type="transmembrane region" description="Helical" evidence="1">
    <location>
        <begin position="32"/>
        <end position="57"/>
    </location>
</feature>
<evidence type="ECO:0008006" key="4">
    <source>
        <dbReference type="Google" id="ProtNLM"/>
    </source>
</evidence>